<dbReference type="AlphaFoldDB" id="A0AAV3AC37"/>
<evidence type="ECO:0000313" key="1">
    <source>
        <dbReference type="EMBL" id="DBA24144.1"/>
    </source>
</evidence>
<dbReference type="EMBL" id="DYDO01000005">
    <property type="protein sequence ID" value="DBA24144.1"/>
    <property type="molecule type" value="Genomic_DNA"/>
</dbReference>
<keyword evidence="2" id="KW-1185">Reference proteome</keyword>
<proteinExistence type="predicted"/>
<reference evidence="1" key="1">
    <citation type="thesis" date="2020" institute="ProQuest LLC" country="789 East Eisenhower Parkway, Ann Arbor, MI, USA">
        <title>Comparative Genomics and Chromosome Evolution.</title>
        <authorList>
            <person name="Mudd A.B."/>
        </authorList>
    </citation>
    <scope>NUCLEOTIDE SEQUENCE</scope>
    <source>
        <strain evidence="1">1538</strain>
        <tissue evidence="1">Blood</tissue>
    </source>
</reference>
<organism evidence="1 2">
    <name type="scientific">Pyxicephalus adspersus</name>
    <name type="common">African bullfrog</name>
    <dbReference type="NCBI Taxonomy" id="30357"/>
    <lineage>
        <taxon>Eukaryota</taxon>
        <taxon>Metazoa</taxon>
        <taxon>Chordata</taxon>
        <taxon>Craniata</taxon>
        <taxon>Vertebrata</taxon>
        <taxon>Euteleostomi</taxon>
        <taxon>Amphibia</taxon>
        <taxon>Batrachia</taxon>
        <taxon>Anura</taxon>
        <taxon>Neobatrachia</taxon>
        <taxon>Ranoidea</taxon>
        <taxon>Pyxicephalidae</taxon>
        <taxon>Pyxicephalinae</taxon>
        <taxon>Pyxicephalus</taxon>
    </lineage>
</organism>
<accession>A0AAV3AC37</accession>
<dbReference type="Proteomes" id="UP001181693">
    <property type="component" value="Unassembled WGS sequence"/>
</dbReference>
<comment type="caution">
    <text evidence="1">The sequence shown here is derived from an EMBL/GenBank/DDBJ whole genome shotgun (WGS) entry which is preliminary data.</text>
</comment>
<evidence type="ECO:0000313" key="2">
    <source>
        <dbReference type="Proteomes" id="UP001181693"/>
    </source>
</evidence>
<protein>
    <submittedName>
        <fullName evidence="1">Uncharacterized protein</fullName>
    </submittedName>
</protein>
<sequence length="79" mass="9122">MSFSTEQVLYFGRSTVHNHSKSAFLVHFLISHCTGSNSKRAASLEFRRLWRHFALHWASDPHNICKGYVKSALLCLHIH</sequence>
<gene>
    <name evidence="1" type="ORF">GDO54_011842</name>
</gene>
<name>A0AAV3AC37_PYXAD</name>